<dbReference type="OrthoDB" id="525039at2"/>
<feature type="compositionally biased region" description="Polar residues" evidence="2">
    <location>
        <begin position="29"/>
        <end position="39"/>
    </location>
</feature>
<keyword evidence="5" id="KW-1185">Reference proteome</keyword>
<dbReference type="STRING" id="410332.SAMN04488550_2224"/>
<feature type="signal peptide" evidence="3">
    <location>
        <begin position="1"/>
        <end position="21"/>
    </location>
</feature>
<dbReference type="GO" id="GO:0016787">
    <property type="term" value="F:hydrolase activity"/>
    <property type="evidence" value="ECO:0007669"/>
    <property type="project" value="UniProtKB-KW"/>
</dbReference>
<dbReference type="PROSITE" id="PS51257">
    <property type="entry name" value="PROKAR_LIPOPROTEIN"/>
    <property type="match status" value="1"/>
</dbReference>
<protein>
    <recommendedName>
        <fullName evidence="6">Peptidase C60 family protein</fullName>
    </recommendedName>
</protein>
<dbReference type="InterPro" id="IPR023365">
    <property type="entry name" value="Sortase_dom-sf"/>
</dbReference>
<dbReference type="SUPFAM" id="SSF63817">
    <property type="entry name" value="Sortase"/>
    <property type="match status" value="1"/>
</dbReference>
<dbReference type="eggNOG" id="COG3764">
    <property type="taxonomic scope" value="Bacteria"/>
</dbReference>
<keyword evidence="1" id="KW-0378">Hydrolase</keyword>
<evidence type="ECO:0000256" key="3">
    <source>
        <dbReference type="SAM" id="SignalP"/>
    </source>
</evidence>
<proteinExistence type="predicted"/>
<evidence type="ECO:0000256" key="1">
    <source>
        <dbReference type="ARBA" id="ARBA00022801"/>
    </source>
</evidence>
<dbReference type="AlphaFoldDB" id="M3VEN7"/>
<evidence type="ECO:0000256" key="2">
    <source>
        <dbReference type="SAM" id="MobiDB-lite"/>
    </source>
</evidence>
<name>M3VEN7_GORML</name>
<sequence>MPGHRASLIAVALAASVALMAGCAEQEASPASTPAQQSLRPPVTAESEHPLTPVGLEIDGDSAPTDPVATDAEGTLLPPTDIGRLGWWVDSSLPGSGAGTIVVAGHVDDIAQGEGYAARFADLSAGDTVTLVTASQKRVDYRVTSVIDAQKHGTGADAVPYDELNRQNGPEKLALVTCGGPFVGPPLGYRDNIIAFASPT</sequence>
<dbReference type="InterPro" id="IPR005754">
    <property type="entry name" value="Sortase"/>
</dbReference>
<gene>
    <name evidence="4" type="ORF">GM1_010_00220</name>
</gene>
<dbReference type="EMBL" id="BAOP01000010">
    <property type="protein sequence ID" value="GAC79434.1"/>
    <property type="molecule type" value="Genomic_DNA"/>
</dbReference>
<dbReference type="InterPro" id="IPR042001">
    <property type="entry name" value="Sortase_F"/>
</dbReference>
<keyword evidence="3" id="KW-0732">Signal</keyword>
<dbReference type="Gene3D" id="2.40.260.10">
    <property type="entry name" value="Sortase"/>
    <property type="match status" value="1"/>
</dbReference>
<reference evidence="4 5" key="1">
    <citation type="submission" date="2013-02" db="EMBL/GenBank/DDBJ databases">
        <title>Whole genome shotgun sequence of Gordonia malaquae NBRC 108250.</title>
        <authorList>
            <person name="Yoshida I."/>
            <person name="Hosoyama A."/>
            <person name="Tsuchikane K."/>
            <person name="Ando Y."/>
            <person name="Baba S."/>
            <person name="Ohji S."/>
            <person name="Hamada M."/>
            <person name="Tamura T."/>
            <person name="Yamazoe A."/>
            <person name="Yamazaki S."/>
            <person name="Fujita N."/>
        </authorList>
    </citation>
    <scope>NUCLEOTIDE SEQUENCE [LARGE SCALE GENOMIC DNA]</scope>
    <source>
        <strain evidence="4 5">NBRC 108250</strain>
    </source>
</reference>
<evidence type="ECO:0000313" key="4">
    <source>
        <dbReference type="EMBL" id="GAC79434.1"/>
    </source>
</evidence>
<dbReference type="CDD" id="cd05829">
    <property type="entry name" value="Sortase_F"/>
    <property type="match status" value="1"/>
</dbReference>
<feature type="chain" id="PRO_5039307589" description="Peptidase C60 family protein" evidence="3">
    <location>
        <begin position="22"/>
        <end position="200"/>
    </location>
</feature>
<evidence type="ECO:0000313" key="5">
    <source>
        <dbReference type="Proteomes" id="UP000035009"/>
    </source>
</evidence>
<organism evidence="4 5">
    <name type="scientific">Gordonia malaquae NBRC 108250</name>
    <dbReference type="NCBI Taxonomy" id="1223542"/>
    <lineage>
        <taxon>Bacteria</taxon>
        <taxon>Bacillati</taxon>
        <taxon>Actinomycetota</taxon>
        <taxon>Actinomycetes</taxon>
        <taxon>Mycobacteriales</taxon>
        <taxon>Gordoniaceae</taxon>
        <taxon>Gordonia</taxon>
    </lineage>
</organism>
<comment type="caution">
    <text evidence="4">The sequence shown here is derived from an EMBL/GenBank/DDBJ whole genome shotgun (WGS) entry which is preliminary data.</text>
</comment>
<feature type="region of interest" description="Disordered" evidence="2">
    <location>
        <begin position="28"/>
        <end position="76"/>
    </location>
</feature>
<dbReference type="Pfam" id="PF04203">
    <property type="entry name" value="Sortase"/>
    <property type="match status" value="1"/>
</dbReference>
<dbReference type="Proteomes" id="UP000035009">
    <property type="component" value="Unassembled WGS sequence"/>
</dbReference>
<accession>M3VEN7</accession>
<evidence type="ECO:0008006" key="6">
    <source>
        <dbReference type="Google" id="ProtNLM"/>
    </source>
</evidence>
<dbReference type="RefSeq" id="WP_008377840.1">
    <property type="nucleotide sequence ID" value="NZ_BAOP01000010.1"/>
</dbReference>